<keyword evidence="1" id="KW-0175">Coiled coil</keyword>
<dbReference type="InterPro" id="IPR011684">
    <property type="entry name" value="NAB"/>
</dbReference>
<dbReference type="PANTHER" id="PTHR32258:SF26">
    <property type="entry name" value="KINASE INTERACTING (KIP1-LIKE) FAMILY PROTEIN"/>
    <property type="match status" value="1"/>
</dbReference>
<dbReference type="PROSITE" id="PS51774">
    <property type="entry name" value="NAB"/>
    <property type="match status" value="1"/>
</dbReference>
<feature type="domain" description="NAB" evidence="3">
    <location>
        <begin position="10"/>
        <end position="95"/>
    </location>
</feature>
<accession>A0ABD3TE72</accession>
<evidence type="ECO:0000256" key="1">
    <source>
        <dbReference type="ARBA" id="ARBA00023054"/>
    </source>
</evidence>
<comment type="similarity">
    <text evidence="2">Belongs to the NET family.</text>
</comment>
<evidence type="ECO:0000313" key="5">
    <source>
        <dbReference type="Proteomes" id="UP001634393"/>
    </source>
</evidence>
<gene>
    <name evidence="4" type="ORF">ACJIZ3_010040</name>
</gene>
<name>A0ABD3TE72_9LAMI</name>
<sequence length="364" mass="41422">MEEIAAARARARASNKQSRRTRSFNNKPSWLLCTIADLDERMKMLTWKDDNTCDSFAARANSYYHERPHLLALLQDLYNGYLSLADRYCQSLSKNTSPILFDHLDEVDTGEVIDSDAESSLSYQPLVIPHNIQAKGIDEEMMVADLVMKTVDYEIVLNELDAVEKRWGDSSRKSELQKNLLDVLESERLILLNDNATLGYRVNALMEENKGLVSESLFLKRKAGELARCVLMTREDHRVCMLSRKIEDLQGQIYGLEKRNKEYYEQLVEKGGENIIKFKGRKSIGGKQQVSLEDCFQVRGGGGGLSKCFSLNVKRNGDRNENREVEGGKATKLWDKVVKKFDLMFNCNPHSNSGSCCAERKNIV</sequence>
<comment type="caution">
    <text evidence="4">The sequence shown here is derived from an EMBL/GenBank/DDBJ whole genome shotgun (WGS) entry which is preliminary data.</text>
</comment>
<evidence type="ECO:0000259" key="3">
    <source>
        <dbReference type="PROSITE" id="PS51774"/>
    </source>
</evidence>
<dbReference type="Proteomes" id="UP001634393">
    <property type="component" value="Unassembled WGS sequence"/>
</dbReference>
<keyword evidence="5" id="KW-1185">Reference proteome</keyword>
<evidence type="ECO:0000256" key="2">
    <source>
        <dbReference type="ARBA" id="ARBA00038006"/>
    </source>
</evidence>
<dbReference type="AlphaFoldDB" id="A0ABD3TE72"/>
<dbReference type="PANTHER" id="PTHR32258">
    <property type="entry name" value="PROTEIN NETWORKED 4A"/>
    <property type="match status" value="1"/>
</dbReference>
<organism evidence="4 5">
    <name type="scientific">Penstemon smallii</name>
    <dbReference type="NCBI Taxonomy" id="265156"/>
    <lineage>
        <taxon>Eukaryota</taxon>
        <taxon>Viridiplantae</taxon>
        <taxon>Streptophyta</taxon>
        <taxon>Embryophyta</taxon>
        <taxon>Tracheophyta</taxon>
        <taxon>Spermatophyta</taxon>
        <taxon>Magnoliopsida</taxon>
        <taxon>eudicotyledons</taxon>
        <taxon>Gunneridae</taxon>
        <taxon>Pentapetalae</taxon>
        <taxon>asterids</taxon>
        <taxon>lamiids</taxon>
        <taxon>Lamiales</taxon>
        <taxon>Plantaginaceae</taxon>
        <taxon>Cheloneae</taxon>
        <taxon>Penstemon</taxon>
    </lineage>
</organism>
<dbReference type="InterPro" id="IPR051861">
    <property type="entry name" value="NET_actin-binding_domain"/>
</dbReference>
<protein>
    <recommendedName>
        <fullName evidence="3">NAB domain-containing protein</fullName>
    </recommendedName>
</protein>
<evidence type="ECO:0000313" key="4">
    <source>
        <dbReference type="EMBL" id="KAL3835304.1"/>
    </source>
</evidence>
<dbReference type="EMBL" id="JBJXBP010000004">
    <property type="protein sequence ID" value="KAL3835304.1"/>
    <property type="molecule type" value="Genomic_DNA"/>
</dbReference>
<proteinExistence type="inferred from homology"/>
<dbReference type="Pfam" id="PF07765">
    <property type="entry name" value="KIP1"/>
    <property type="match status" value="1"/>
</dbReference>
<reference evidence="4 5" key="1">
    <citation type="submission" date="2024-12" db="EMBL/GenBank/DDBJ databases">
        <title>The unique morphological basis and parallel evolutionary history of personate flowers in Penstemon.</title>
        <authorList>
            <person name="Depatie T.H."/>
            <person name="Wessinger C.A."/>
        </authorList>
    </citation>
    <scope>NUCLEOTIDE SEQUENCE [LARGE SCALE GENOMIC DNA]</scope>
    <source>
        <strain evidence="4">WTNN_2</strain>
        <tissue evidence="4">Leaf</tissue>
    </source>
</reference>